<comment type="function">
    <text evidence="9">Part of the Sec protein translocase complex. Interacts with the SecYEG preprotein conducting channel. SecDF uses the proton motive force (PMF) to complete protein translocation after the ATP-dependent function of SecA.</text>
</comment>
<dbReference type="RefSeq" id="WP_052570384.1">
    <property type="nucleotide sequence ID" value="NZ_CP009498.1"/>
</dbReference>
<dbReference type="InterPro" id="IPR022645">
    <property type="entry name" value="SecD/SecF_bac"/>
</dbReference>
<evidence type="ECO:0000313" key="12">
    <source>
        <dbReference type="Proteomes" id="UP000035337"/>
    </source>
</evidence>
<dbReference type="NCBIfam" id="TIGR00966">
    <property type="entry name" value="transloc_SecF"/>
    <property type="match status" value="1"/>
</dbReference>
<dbReference type="PRINTS" id="PR01755">
    <property type="entry name" value="SECFTRNLCASE"/>
</dbReference>
<dbReference type="Proteomes" id="UP000035337">
    <property type="component" value="Chromosome"/>
</dbReference>
<evidence type="ECO:0000313" key="11">
    <source>
        <dbReference type="EMBL" id="AKL97926.1"/>
    </source>
</evidence>
<dbReference type="PANTHER" id="PTHR30081">
    <property type="entry name" value="PROTEIN-EXPORT MEMBRANE PROTEIN SEC"/>
    <property type="match status" value="1"/>
</dbReference>
<gene>
    <name evidence="9 11" type="primary">secF</name>
    <name evidence="11" type="ORF">Epro_0547</name>
</gene>
<evidence type="ECO:0000256" key="8">
    <source>
        <dbReference type="ARBA" id="ARBA00023136"/>
    </source>
</evidence>
<dbReference type="EMBL" id="CP009498">
    <property type="protein sequence ID" value="AKL97926.1"/>
    <property type="molecule type" value="Genomic_DNA"/>
</dbReference>
<protein>
    <recommendedName>
        <fullName evidence="9">Protein-export membrane protein SecF</fullName>
    </recommendedName>
</protein>
<feature type="transmembrane region" description="Helical" evidence="9">
    <location>
        <begin position="17"/>
        <end position="35"/>
    </location>
</feature>
<keyword evidence="3 9" id="KW-1003">Cell membrane</keyword>
<keyword evidence="8 9" id="KW-0472">Membrane</keyword>
<evidence type="ECO:0000256" key="5">
    <source>
        <dbReference type="ARBA" id="ARBA00022927"/>
    </source>
</evidence>
<keyword evidence="7 9" id="KW-0811">Translocation</keyword>
<evidence type="ECO:0000256" key="1">
    <source>
        <dbReference type="ARBA" id="ARBA00004651"/>
    </source>
</evidence>
<dbReference type="PATRIC" id="fig|1408281.3.peg.562"/>
<evidence type="ECO:0000256" key="7">
    <source>
        <dbReference type="ARBA" id="ARBA00023010"/>
    </source>
</evidence>
<keyword evidence="6 9" id="KW-1133">Transmembrane helix</keyword>
<evidence type="ECO:0000256" key="6">
    <source>
        <dbReference type="ARBA" id="ARBA00022989"/>
    </source>
</evidence>
<comment type="subunit">
    <text evidence="9">Forms a complex with SecD. Part of the essential Sec protein translocation apparatus which comprises SecA, SecYEG and auxiliary proteins SecDF. Other proteins may also be involved.</text>
</comment>
<feature type="transmembrane region" description="Helical" evidence="9">
    <location>
        <begin position="135"/>
        <end position="152"/>
    </location>
</feature>
<dbReference type="GO" id="GO:0043952">
    <property type="term" value="P:protein transport by the Sec complex"/>
    <property type="evidence" value="ECO:0007669"/>
    <property type="project" value="UniProtKB-UniRule"/>
</dbReference>
<dbReference type="KEGG" id="epo:Epro_0547"/>
<comment type="similarity">
    <text evidence="9">Belongs to the SecD/SecF family. SecF subfamily.</text>
</comment>
<feature type="transmembrane region" description="Helical" evidence="9">
    <location>
        <begin position="187"/>
        <end position="208"/>
    </location>
</feature>
<dbReference type="GO" id="GO:0006605">
    <property type="term" value="P:protein targeting"/>
    <property type="evidence" value="ECO:0007669"/>
    <property type="project" value="UniProtKB-UniRule"/>
</dbReference>
<evidence type="ECO:0000259" key="10">
    <source>
        <dbReference type="Pfam" id="PF02355"/>
    </source>
</evidence>
<feature type="transmembrane region" description="Helical" evidence="9">
    <location>
        <begin position="234"/>
        <end position="256"/>
    </location>
</feature>
<keyword evidence="5 9" id="KW-0653">Protein transport</keyword>
<dbReference type="InterPro" id="IPR055344">
    <property type="entry name" value="SecD_SecF_C_bact"/>
</dbReference>
<keyword evidence="12" id="KW-1185">Reference proteome</keyword>
<feature type="transmembrane region" description="Helical" evidence="9">
    <location>
        <begin position="159"/>
        <end position="181"/>
    </location>
</feature>
<dbReference type="HAMAP" id="MF_01464_B">
    <property type="entry name" value="SecF_B"/>
    <property type="match status" value="1"/>
</dbReference>
<dbReference type="AlphaFoldDB" id="A0A0G3WGX8"/>
<dbReference type="SUPFAM" id="SSF82866">
    <property type="entry name" value="Multidrug efflux transporter AcrB transmembrane domain"/>
    <property type="match status" value="1"/>
</dbReference>
<dbReference type="STRING" id="1408281.Epro_0547"/>
<dbReference type="GO" id="GO:0015450">
    <property type="term" value="F:protein-transporting ATPase activity"/>
    <property type="evidence" value="ECO:0007669"/>
    <property type="project" value="InterPro"/>
</dbReference>
<feature type="domain" description="Protein export membrane protein SecD/SecF C-terminal" evidence="10">
    <location>
        <begin position="112"/>
        <end position="291"/>
    </location>
</feature>
<dbReference type="OrthoDB" id="9774769at2"/>
<name>A0A0G3WGX8_9BACT</name>
<dbReference type="PANTHER" id="PTHR30081:SF8">
    <property type="entry name" value="PROTEIN TRANSLOCASE SUBUNIT SECF"/>
    <property type="match status" value="1"/>
</dbReference>
<evidence type="ECO:0000256" key="9">
    <source>
        <dbReference type="HAMAP-Rule" id="MF_01464"/>
    </source>
</evidence>
<dbReference type="NCBIfam" id="TIGR00916">
    <property type="entry name" value="2A0604s01"/>
    <property type="match status" value="1"/>
</dbReference>
<dbReference type="InterPro" id="IPR005665">
    <property type="entry name" value="SecF_bac"/>
</dbReference>
<dbReference type="InterPro" id="IPR048634">
    <property type="entry name" value="SecD_SecF_C"/>
</dbReference>
<reference evidence="11 12" key="1">
    <citation type="submission" date="2014-09" db="EMBL/GenBank/DDBJ databases">
        <title>Complete genome sequence of Endomicrobium proavitum.</title>
        <authorList>
            <person name="Zheng H."/>
        </authorList>
    </citation>
    <scope>NUCLEOTIDE SEQUENCE [LARGE SCALE GENOMIC DNA]</scope>
    <source>
        <strain evidence="11 12">Rsa215</strain>
    </source>
</reference>
<organism evidence="11 12">
    <name type="scientific">Endomicrobium proavitum</name>
    <dbReference type="NCBI Taxonomy" id="1408281"/>
    <lineage>
        <taxon>Bacteria</taxon>
        <taxon>Pseudomonadati</taxon>
        <taxon>Elusimicrobiota</taxon>
        <taxon>Endomicrobiia</taxon>
        <taxon>Endomicrobiales</taxon>
        <taxon>Endomicrobiaceae</taxon>
        <taxon>Endomicrobium</taxon>
    </lineage>
</organism>
<dbReference type="Pfam" id="PF02355">
    <property type="entry name" value="SecD_SecF_C"/>
    <property type="match status" value="1"/>
</dbReference>
<comment type="subcellular location">
    <subcellularLocation>
        <location evidence="1 9">Cell membrane</location>
        <topology evidence="1 9">Multi-pass membrane protein</topology>
    </subcellularLocation>
</comment>
<evidence type="ECO:0000256" key="4">
    <source>
        <dbReference type="ARBA" id="ARBA00022692"/>
    </source>
</evidence>
<dbReference type="InterPro" id="IPR022813">
    <property type="entry name" value="SecD/SecF_arch_bac"/>
</dbReference>
<evidence type="ECO:0000256" key="3">
    <source>
        <dbReference type="ARBA" id="ARBA00022475"/>
    </source>
</evidence>
<sequence length="301" mass="33201">MNFINNTHIDFIGKRRIFFFISVFLLVVSLGAYILKGPNYGIDFTGGMLIQISFDNNVKLQDVRGSLESAGLSSFELQTADKTVMVRAKGNIGAQQEFENKITSALSSAFKGNKLTVEKVEYVGPSVGEYISNRAVLAFLLAFLGMIVYVAFRFKSTLWGVAGVAGIIHDVVITFGMVMLVSKEIDVIVIAALLTVAGYSINDTIVLFDRIRENLRLSAKENFATIINNSINQVLLRTVVTTVTVFIVACALFFLGGDVLHTFAYIMVIGTVLGAYSTIFICAPLVYEWETRKRKRAQLSK</sequence>
<proteinExistence type="inferred from homology"/>
<dbReference type="Pfam" id="PF07549">
    <property type="entry name" value="Sec_GG"/>
    <property type="match status" value="1"/>
</dbReference>
<dbReference type="GO" id="GO:0065002">
    <property type="term" value="P:intracellular protein transmembrane transport"/>
    <property type="evidence" value="ECO:0007669"/>
    <property type="project" value="UniProtKB-UniRule"/>
</dbReference>
<keyword evidence="2 9" id="KW-0813">Transport</keyword>
<accession>A0A0G3WGX8</accession>
<dbReference type="Gene3D" id="1.20.1640.10">
    <property type="entry name" value="Multidrug efflux transporter AcrB transmembrane domain"/>
    <property type="match status" value="1"/>
</dbReference>
<evidence type="ECO:0000256" key="2">
    <source>
        <dbReference type="ARBA" id="ARBA00022448"/>
    </source>
</evidence>
<dbReference type="InterPro" id="IPR022646">
    <property type="entry name" value="SecD/SecF_CS"/>
</dbReference>
<dbReference type="GO" id="GO:0005886">
    <property type="term" value="C:plasma membrane"/>
    <property type="evidence" value="ECO:0007669"/>
    <property type="project" value="UniProtKB-SubCell"/>
</dbReference>
<keyword evidence="4 9" id="KW-0812">Transmembrane</keyword>
<feature type="transmembrane region" description="Helical" evidence="9">
    <location>
        <begin position="262"/>
        <end position="287"/>
    </location>
</feature>